<protein>
    <recommendedName>
        <fullName evidence="9">Putative sodium-coupled neutral amino acid transporter 11</fullName>
    </recommendedName>
    <alternativeName>
        <fullName evidence="10">Solute carrier family 38 member 11</fullName>
    </alternativeName>
</protein>
<feature type="transmembrane region" description="Helical" evidence="11">
    <location>
        <begin position="233"/>
        <end position="251"/>
    </location>
</feature>
<evidence type="ECO:0000256" key="11">
    <source>
        <dbReference type="SAM" id="Phobius"/>
    </source>
</evidence>
<evidence type="ECO:0000256" key="10">
    <source>
        <dbReference type="ARBA" id="ARBA00041723"/>
    </source>
</evidence>
<dbReference type="PANTHER" id="PTHR22950:SF458">
    <property type="entry name" value="SODIUM-COUPLED NEUTRAL AMINO ACID TRANSPORTER 11-RELATED"/>
    <property type="match status" value="1"/>
</dbReference>
<feature type="transmembrane region" description="Helical" evidence="11">
    <location>
        <begin position="377"/>
        <end position="398"/>
    </location>
</feature>
<feature type="transmembrane region" description="Helical" evidence="11">
    <location>
        <begin position="271"/>
        <end position="294"/>
    </location>
</feature>
<organism evidence="13 14">
    <name type="scientific">Pelobates cultripes</name>
    <name type="common">Western spadefoot toad</name>
    <dbReference type="NCBI Taxonomy" id="61616"/>
    <lineage>
        <taxon>Eukaryota</taxon>
        <taxon>Metazoa</taxon>
        <taxon>Chordata</taxon>
        <taxon>Craniata</taxon>
        <taxon>Vertebrata</taxon>
        <taxon>Euteleostomi</taxon>
        <taxon>Amphibia</taxon>
        <taxon>Batrachia</taxon>
        <taxon>Anura</taxon>
        <taxon>Pelobatoidea</taxon>
        <taxon>Pelobatidae</taxon>
        <taxon>Pelobates</taxon>
    </lineage>
</organism>
<feature type="domain" description="Amino acid transporter transmembrane" evidence="12">
    <location>
        <begin position="83"/>
        <end position="468"/>
    </location>
</feature>
<keyword evidence="14" id="KW-1185">Reference proteome</keyword>
<comment type="subcellular location">
    <subcellularLocation>
        <location evidence="1">Membrane</location>
        <topology evidence="1">Multi-pass membrane protein</topology>
    </subcellularLocation>
</comment>
<evidence type="ECO:0000256" key="8">
    <source>
        <dbReference type="ARBA" id="ARBA00037101"/>
    </source>
</evidence>
<dbReference type="InterPro" id="IPR013057">
    <property type="entry name" value="AA_transpt_TM"/>
</dbReference>
<dbReference type="Pfam" id="PF01490">
    <property type="entry name" value="Aa_trans"/>
    <property type="match status" value="1"/>
</dbReference>
<dbReference type="GO" id="GO:0016020">
    <property type="term" value="C:membrane"/>
    <property type="evidence" value="ECO:0007669"/>
    <property type="project" value="UniProtKB-SubCell"/>
</dbReference>
<evidence type="ECO:0000259" key="12">
    <source>
        <dbReference type="Pfam" id="PF01490"/>
    </source>
</evidence>
<evidence type="ECO:0000256" key="6">
    <source>
        <dbReference type="ARBA" id="ARBA00022989"/>
    </source>
</evidence>
<evidence type="ECO:0000256" key="9">
    <source>
        <dbReference type="ARBA" id="ARBA00040814"/>
    </source>
</evidence>
<keyword evidence="7 11" id="KW-0472">Membrane</keyword>
<evidence type="ECO:0000256" key="5">
    <source>
        <dbReference type="ARBA" id="ARBA00022970"/>
    </source>
</evidence>
<dbReference type="EMBL" id="OW240918">
    <property type="protein sequence ID" value="CAH2305644.1"/>
    <property type="molecule type" value="Genomic_DNA"/>
</dbReference>
<evidence type="ECO:0000256" key="3">
    <source>
        <dbReference type="ARBA" id="ARBA00022448"/>
    </source>
</evidence>
<keyword evidence="5" id="KW-0029">Amino-acid transport</keyword>
<evidence type="ECO:0000256" key="7">
    <source>
        <dbReference type="ARBA" id="ARBA00023136"/>
    </source>
</evidence>
<feature type="transmembrane region" description="Helical" evidence="11">
    <location>
        <begin position="418"/>
        <end position="436"/>
    </location>
</feature>
<dbReference type="PANTHER" id="PTHR22950">
    <property type="entry name" value="AMINO ACID TRANSPORTER"/>
    <property type="match status" value="1"/>
</dbReference>
<sequence length="509" mass="56808">MSIFGSENESWLITPRGYWEGAERSVPPIESVIRITDILDWDPSEEYVEMESTQSQSDWVEQVEMDDRKLLVDKEEKHKKITSNVFWAGFNLINSILGTGMIGLPYSMKLAGFPFGLLLLVGVAYVTDYSMIMLIEGGALSGTTTYQSLVSRTFGFPGYLILSVLQFLYPFAAMVSYNIITGDILPKIFLQIPGVTPESILAERHFAILLTTVIITLPIALYRNMEKLGKVSLVSLVLTTIVLLIIIIRTSTLTSIIPPTADAWVFVKSNAFQAVGVMSFVFMCHHACFLIYGSLEEPTVSTWSRITHASMILSLCISLQYSIFGYVSFTGFTQGDLFENYCKHDNLVTIGRFCYALTIILTYPMECFVAREVIANVFFGGTLTSSLHLVVTLMVVSLTTTISLACECLGMVLELNGILSATPLVFIIPPVCYLKLSSDHWYHRNNIMPCFILLLGVIIMPVGFVMAIMYPQECSHGVEMFYCFLQNSTFSNASRADSYIRNPSEINVT</sequence>
<dbReference type="AlphaFoldDB" id="A0AAD1SP22"/>
<feature type="transmembrane region" description="Helical" evidence="11">
    <location>
        <begin position="156"/>
        <end position="180"/>
    </location>
</feature>
<evidence type="ECO:0000256" key="4">
    <source>
        <dbReference type="ARBA" id="ARBA00022692"/>
    </source>
</evidence>
<gene>
    <name evidence="13" type="ORF">PECUL_23A056368</name>
</gene>
<feature type="transmembrane region" description="Helical" evidence="11">
    <location>
        <begin position="347"/>
        <end position="365"/>
    </location>
</feature>
<feature type="transmembrane region" description="Helical" evidence="11">
    <location>
        <begin position="112"/>
        <end position="135"/>
    </location>
</feature>
<dbReference type="GO" id="GO:0015179">
    <property type="term" value="F:L-amino acid transmembrane transporter activity"/>
    <property type="evidence" value="ECO:0007669"/>
    <property type="project" value="TreeGrafter"/>
</dbReference>
<reference evidence="13" key="1">
    <citation type="submission" date="2022-03" db="EMBL/GenBank/DDBJ databases">
        <authorList>
            <person name="Alioto T."/>
            <person name="Alioto T."/>
            <person name="Gomez Garrido J."/>
        </authorList>
    </citation>
    <scope>NUCLEOTIDE SEQUENCE</scope>
</reference>
<comment type="similarity">
    <text evidence="2">Belongs to the amino acid/polyamine transporter 2 family.</text>
</comment>
<feature type="transmembrane region" description="Helical" evidence="11">
    <location>
        <begin position="200"/>
        <end position="221"/>
    </location>
</feature>
<feature type="transmembrane region" description="Helical" evidence="11">
    <location>
        <begin position="448"/>
        <end position="470"/>
    </location>
</feature>
<keyword evidence="4 11" id="KW-0812">Transmembrane</keyword>
<feature type="transmembrane region" description="Helical" evidence="11">
    <location>
        <begin position="85"/>
        <end position="106"/>
    </location>
</feature>
<evidence type="ECO:0000256" key="1">
    <source>
        <dbReference type="ARBA" id="ARBA00004141"/>
    </source>
</evidence>
<evidence type="ECO:0000313" key="14">
    <source>
        <dbReference type="Proteomes" id="UP001295444"/>
    </source>
</evidence>
<dbReference type="Proteomes" id="UP001295444">
    <property type="component" value="Chromosome 07"/>
</dbReference>
<evidence type="ECO:0000256" key="2">
    <source>
        <dbReference type="ARBA" id="ARBA00008066"/>
    </source>
</evidence>
<feature type="transmembrane region" description="Helical" evidence="11">
    <location>
        <begin position="306"/>
        <end position="327"/>
    </location>
</feature>
<accession>A0AAD1SP22</accession>
<name>A0AAD1SP22_PELCU</name>
<keyword evidence="6 11" id="KW-1133">Transmembrane helix</keyword>
<comment type="function">
    <text evidence="8">Putative sodium-dependent amino acid/proton antiporter.</text>
</comment>
<proteinExistence type="inferred from homology"/>
<keyword evidence="3" id="KW-0813">Transport</keyword>
<evidence type="ECO:0000313" key="13">
    <source>
        <dbReference type="EMBL" id="CAH2305644.1"/>
    </source>
</evidence>